<dbReference type="AlphaFoldDB" id="A0A4Q0SFE2"/>
<proteinExistence type="predicted"/>
<reference evidence="1 2" key="1">
    <citation type="submission" date="2015-04" db="EMBL/GenBank/DDBJ databases">
        <title>Comparative genomics of rhizobia nodulating Arachis hypogaea in China.</title>
        <authorList>
            <person name="Li Y."/>
        </authorList>
    </citation>
    <scope>NUCLEOTIDE SEQUENCE [LARGE SCALE GENOMIC DNA]</scope>
    <source>
        <strain evidence="1 2">CCBAU 51787</strain>
    </source>
</reference>
<evidence type="ECO:0000313" key="2">
    <source>
        <dbReference type="Proteomes" id="UP000290565"/>
    </source>
</evidence>
<gene>
    <name evidence="1" type="ORF">XH94_23115</name>
</gene>
<protein>
    <submittedName>
        <fullName evidence="1">Uncharacterized protein</fullName>
    </submittedName>
</protein>
<dbReference type="EMBL" id="LBJM01000062">
    <property type="protein sequence ID" value="RXH38173.1"/>
    <property type="molecule type" value="Genomic_DNA"/>
</dbReference>
<accession>A0A4Q0SFE2</accession>
<sequence>MKSAKCAIVQRDATCDSSALEQLTKTFLNFKYKKHEPQFRHAAWLIAASIITDVLMMLGRARRTFNPAKCVGAPWLGVPFPLQCSSQQLSGSAYSECEPARHLTCDTI</sequence>
<organism evidence="1 2">
    <name type="scientific">Bradyrhizobium zhanjiangense</name>
    <dbReference type="NCBI Taxonomy" id="1325107"/>
    <lineage>
        <taxon>Bacteria</taxon>
        <taxon>Pseudomonadati</taxon>
        <taxon>Pseudomonadota</taxon>
        <taxon>Alphaproteobacteria</taxon>
        <taxon>Hyphomicrobiales</taxon>
        <taxon>Nitrobacteraceae</taxon>
        <taxon>Bradyrhizobium</taxon>
    </lineage>
</organism>
<name>A0A4Q0SFE2_9BRAD</name>
<comment type="caution">
    <text evidence="1">The sequence shown here is derived from an EMBL/GenBank/DDBJ whole genome shotgun (WGS) entry which is preliminary data.</text>
</comment>
<dbReference type="Proteomes" id="UP000290565">
    <property type="component" value="Unassembled WGS sequence"/>
</dbReference>
<evidence type="ECO:0000313" key="1">
    <source>
        <dbReference type="EMBL" id="RXH38173.1"/>
    </source>
</evidence>